<evidence type="ECO:0000256" key="6">
    <source>
        <dbReference type="ARBA" id="ARBA00023180"/>
    </source>
</evidence>
<dbReference type="InterPro" id="IPR008993">
    <property type="entry name" value="TIMP-like_OB-fold"/>
</dbReference>
<keyword evidence="7 8" id="KW-0424">Laminin EGF-like domain</keyword>
<feature type="disulfide bond" evidence="8">
    <location>
        <begin position="506"/>
        <end position="520"/>
    </location>
</feature>
<feature type="disulfide bond" evidence="8">
    <location>
        <begin position="475"/>
        <end position="492"/>
    </location>
</feature>
<dbReference type="GO" id="GO:0009888">
    <property type="term" value="P:tissue development"/>
    <property type="evidence" value="ECO:0007669"/>
    <property type="project" value="TreeGrafter"/>
</dbReference>
<evidence type="ECO:0000259" key="13">
    <source>
        <dbReference type="PROSITE" id="PS51117"/>
    </source>
</evidence>
<keyword evidence="10" id="KW-0472">Membrane</keyword>
<keyword evidence="4" id="KW-0677">Repeat</keyword>
<evidence type="ECO:0000256" key="3">
    <source>
        <dbReference type="ARBA" id="ARBA00022729"/>
    </source>
</evidence>
<dbReference type="SUPFAM" id="SSF57196">
    <property type="entry name" value="EGF/Laminin"/>
    <property type="match status" value="4"/>
</dbReference>
<dbReference type="GO" id="GO:0008045">
    <property type="term" value="P:motor neuron axon guidance"/>
    <property type="evidence" value="ECO:0007669"/>
    <property type="project" value="TreeGrafter"/>
</dbReference>
<dbReference type="EnsemblMetazoa" id="G1265.13">
    <property type="protein sequence ID" value="G1265.13:cds"/>
    <property type="gene ID" value="G1265"/>
</dbReference>
<dbReference type="Gene3D" id="2.60.120.260">
    <property type="entry name" value="Galactose-binding domain-like"/>
    <property type="match status" value="1"/>
</dbReference>
<feature type="domain" description="Laminin EGF-like" evidence="11">
    <location>
        <begin position="473"/>
        <end position="522"/>
    </location>
</feature>
<feature type="disulfide bond" evidence="8">
    <location>
        <begin position="312"/>
        <end position="321"/>
    </location>
</feature>
<dbReference type="InterPro" id="IPR050440">
    <property type="entry name" value="Laminin/Netrin_ECM"/>
</dbReference>
<dbReference type="GO" id="GO:0009887">
    <property type="term" value="P:animal organ morphogenesis"/>
    <property type="evidence" value="ECO:0007669"/>
    <property type="project" value="TreeGrafter"/>
</dbReference>
<dbReference type="InterPro" id="IPR001134">
    <property type="entry name" value="Netrin_domain"/>
</dbReference>
<dbReference type="PROSITE" id="PS01248">
    <property type="entry name" value="EGF_LAM_1"/>
    <property type="match status" value="1"/>
</dbReference>
<dbReference type="SMART" id="SM00643">
    <property type="entry name" value="C345C"/>
    <property type="match status" value="1"/>
</dbReference>
<dbReference type="PROSITE" id="PS51117">
    <property type="entry name" value="LAMININ_NTER"/>
    <property type="match status" value="1"/>
</dbReference>
<dbReference type="GO" id="GO:0005604">
    <property type="term" value="C:basement membrane"/>
    <property type="evidence" value="ECO:0007669"/>
    <property type="project" value="TreeGrafter"/>
</dbReference>
<evidence type="ECO:0008006" key="16">
    <source>
        <dbReference type="Google" id="ProtNLM"/>
    </source>
</evidence>
<keyword evidence="15" id="KW-1185">Reference proteome</keyword>
<name>A0A8W8I6X3_MAGGI</name>
<keyword evidence="10" id="KW-1133">Transmembrane helix</keyword>
<dbReference type="InterPro" id="IPR008211">
    <property type="entry name" value="Laminin_N"/>
</dbReference>
<evidence type="ECO:0000256" key="7">
    <source>
        <dbReference type="ARBA" id="ARBA00023292"/>
    </source>
</evidence>
<feature type="domain" description="Laminin EGF-like" evidence="11">
    <location>
        <begin position="291"/>
        <end position="346"/>
    </location>
</feature>
<reference evidence="14" key="1">
    <citation type="submission" date="2022-08" db="UniProtKB">
        <authorList>
            <consortium name="EnsemblMetazoa"/>
        </authorList>
    </citation>
    <scope>IDENTIFICATION</scope>
    <source>
        <strain evidence="14">05x7-T-G4-1.051#20</strain>
    </source>
</reference>
<evidence type="ECO:0000313" key="15">
    <source>
        <dbReference type="Proteomes" id="UP000005408"/>
    </source>
</evidence>
<organism evidence="14 15">
    <name type="scientific">Magallana gigas</name>
    <name type="common">Pacific oyster</name>
    <name type="synonym">Crassostrea gigas</name>
    <dbReference type="NCBI Taxonomy" id="29159"/>
    <lineage>
        <taxon>Eukaryota</taxon>
        <taxon>Metazoa</taxon>
        <taxon>Spiralia</taxon>
        <taxon>Lophotrochozoa</taxon>
        <taxon>Mollusca</taxon>
        <taxon>Bivalvia</taxon>
        <taxon>Autobranchia</taxon>
        <taxon>Pteriomorphia</taxon>
        <taxon>Ostreida</taxon>
        <taxon>Ostreoidea</taxon>
        <taxon>Ostreidae</taxon>
        <taxon>Magallana</taxon>
    </lineage>
</organism>
<comment type="caution">
    <text evidence="8">Lacks conserved residue(s) required for the propagation of feature annotation.</text>
</comment>
<evidence type="ECO:0000259" key="12">
    <source>
        <dbReference type="PROSITE" id="PS50189"/>
    </source>
</evidence>
<dbReference type="FunFam" id="2.60.120.260:FF:000098">
    <property type="entry name" value="Netrin-A, isoform B"/>
    <property type="match status" value="1"/>
</dbReference>
<sequence>MKFKFKYSLQSLFRNYLVYVLLWMLMFLDVTSQFNNMFAAQDPSDDPCYDEKGGPKQCIPDFVNAAFGQEVVASSTCGSPPSRYCQSTRDKDRVVRNCFICDSKHPKRMHPPSYLTDLNNANDLTCWMSNTFVQYPQNVTLKLSLSKKYELTYISLQFCSSRPESMGIYKSTDYGKSWVPFQYYSSNCKKMYAKSPKGVVSRSNEQEALCTEQYSNIEPLNGARVAFSTLEGRPSAYDFENNAILQDWVTATDIMIVFNKLNTYNDENEDDDGVRESYYYAMSDLAVGGRCKCNGHASKCVKNRSGQYVCECKHNTAGNDCEKCKPFHFDRPWARATSADANACVACNCNLHARRCRFNEGLYTLSGKTSGGVCIKCRDNTAGRNCHYCRQGYFRDLDKPMTHLNACKACNCNLHARRCHFNRELYLLSGQKSGGVCLRCKHNTAGRFCHYCREGFYRDPTKTLTDRRACKACKCHPVGALGRICNQTTGQCPCKDGVIGRTCNRCHSDYDQTASLIQPCIIATTTAPPFINSTTDGAPTKRPTTPPPGIKCRPQKCKKKQRRLNLRKFCRRDYAIQANILSRKTEGEWMKYTINVISIYKRSSHQKRGETFLWVPKRHVKCKCPKLRLGRRYFLVGRLRSTYRKPGYIADNSTVVIRHRDRWHKKIKSYMRKERRGKCNSSDRRRRT</sequence>
<evidence type="ECO:0000259" key="11">
    <source>
        <dbReference type="PROSITE" id="PS50027"/>
    </source>
</evidence>
<comment type="subcellular location">
    <subcellularLocation>
        <location evidence="1">Secreted</location>
    </subcellularLocation>
</comment>
<evidence type="ECO:0000256" key="2">
    <source>
        <dbReference type="ARBA" id="ARBA00022525"/>
    </source>
</evidence>
<dbReference type="FunFam" id="2.10.25.10:FF:000048">
    <property type="entry name" value="Netrin 3"/>
    <property type="match status" value="1"/>
</dbReference>
<dbReference type="GO" id="GO:0016358">
    <property type="term" value="P:dendrite development"/>
    <property type="evidence" value="ECO:0007669"/>
    <property type="project" value="TreeGrafter"/>
</dbReference>
<feature type="disulfide bond" evidence="8">
    <location>
        <begin position="473"/>
        <end position="485"/>
    </location>
</feature>
<feature type="domain" description="NTR" evidence="12">
    <location>
        <begin position="552"/>
        <end position="679"/>
    </location>
</feature>
<evidence type="ECO:0000313" key="14">
    <source>
        <dbReference type="EnsemblMetazoa" id="G1265.13:cds"/>
    </source>
</evidence>
<proteinExistence type="predicted"/>
<dbReference type="PROSITE" id="PS50189">
    <property type="entry name" value="NTR"/>
    <property type="match status" value="1"/>
</dbReference>
<evidence type="ECO:0000256" key="10">
    <source>
        <dbReference type="SAM" id="Phobius"/>
    </source>
</evidence>
<accession>A0A8W8I6X3</accession>
<dbReference type="SMART" id="SM00136">
    <property type="entry name" value="LamNT"/>
    <property type="match status" value="1"/>
</dbReference>
<dbReference type="Gene3D" id="2.10.25.10">
    <property type="entry name" value="Laminin"/>
    <property type="match status" value="3"/>
</dbReference>
<feature type="domain" description="Laminin N-terminal" evidence="13">
    <location>
        <begin position="54"/>
        <end position="290"/>
    </location>
</feature>
<dbReference type="FunFam" id="2.10.25.10:FF:000081">
    <property type="entry name" value="Netrin 1"/>
    <property type="match status" value="1"/>
</dbReference>
<dbReference type="Pfam" id="PF00055">
    <property type="entry name" value="Laminin_N"/>
    <property type="match status" value="1"/>
</dbReference>
<dbReference type="PANTHER" id="PTHR10574:SF365">
    <property type="entry name" value="NETRIN-A-RELATED"/>
    <property type="match status" value="1"/>
</dbReference>
<dbReference type="Proteomes" id="UP000005408">
    <property type="component" value="Unassembled WGS sequence"/>
</dbReference>
<dbReference type="AlphaFoldDB" id="A0A8W8I6X3"/>
<dbReference type="Pfam" id="PF01759">
    <property type="entry name" value="NTR"/>
    <property type="match status" value="1"/>
</dbReference>
<feature type="disulfide bond" evidence="8">
    <location>
        <begin position="494"/>
        <end position="503"/>
    </location>
</feature>
<evidence type="ECO:0000256" key="9">
    <source>
        <dbReference type="SAM" id="MobiDB-lite"/>
    </source>
</evidence>
<dbReference type="Pfam" id="PF24973">
    <property type="entry name" value="EGF_LMN_ATRN"/>
    <property type="match status" value="3"/>
</dbReference>
<keyword evidence="6" id="KW-0325">Glycoprotein</keyword>
<dbReference type="PANTHER" id="PTHR10574">
    <property type="entry name" value="NETRIN/LAMININ-RELATED"/>
    <property type="match status" value="1"/>
</dbReference>
<dbReference type="Gene3D" id="2.40.50.120">
    <property type="match status" value="1"/>
</dbReference>
<evidence type="ECO:0000256" key="8">
    <source>
        <dbReference type="PROSITE-ProRule" id="PRU00460"/>
    </source>
</evidence>
<dbReference type="PROSITE" id="PS50027">
    <property type="entry name" value="EGF_LAM_2"/>
    <property type="match status" value="2"/>
</dbReference>
<feature type="region of interest" description="Disordered" evidence="9">
    <location>
        <begin position="532"/>
        <end position="552"/>
    </location>
</feature>
<keyword evidence="2" id="KW-0964">Secreted</keyword>
<evidence type="ECO:0000256" key="5">
    <source>
        <dbReference type="ARBA" id="ARBA00023157"/>
    </source>
</evidence>
<dbReference type="Pfam" id="PF00053">
    <property type="entry name" value="EGF_laminin"/>
    <property type="match status" value="1"/>
</dbReference>
<evidence type="ECO:0000256" key="4">
    <source>
        <dbReference type="ARBA" id="ARBA00022737"/>
    </source>
</evidence>
<dbReference type="GO" id="GO:0005576">
    <property type="term" value="C:extracellular region"/>
    <property type="evidence" value="ECO:0007669"/>
    <property type="project" value="UniProtKB-SubCell"/>
</dbReference>
<feature type="transmembrane region" description="Helical" evidence="10">
    <location>
        <begin position="12"/>
        <end position="28"/>
    </location>
</feature>
<keyword evidence="5 8" id="KW-1015">Disulfide bond</keyword>
<dbReference type="InterPro" id="IPR000742">
    <property type="entry name" value="EGF"/>
</dbReference>
<dbReference type="SUPFAM" id="SSF50242">
    <property type="entry name" value="TIMP-like"/>
    <property type="match status" value="1"/>
</dbReference>
<dbReference type="CDD" id="cd03579">
    <property type="entry name" value="NTR_netrin-1_like"/>
    <property type="match status" value="1"/>
</dbReference>
<dbReference type="PROSITE" id="PS00022">
    <property type="entry name" value="EGF_1"/>
    <property type="match status" value="1"/>
</dbReference>
<dbReference type="SMART" id="SM00180">
    <property type="entry name" value="EGF_Lam"/>
    <property type="match status" value="4"/>
</dbReference>
<dbReference type="InterPro" id="IPR056863">
    <property type="entry name" value="LMN_ATRN_NET-like_EGF"/>
</dbReference>
<keyword evidence="10" id="KW-0812">Transmembrane</keyword>
<dbReference type="InterPro" id="IPR002049">
    <property type="entry name" value="LE_dom"/>
</dbReference>
<keyword evidence="3" id="KW-0732">Signal</keyword>
<dbReference type="CDD" id="cd00055">
    <property type="entry name" value="EGF_Lam"/>
    <property type="match status" value="4"/>
</dbReference>
<evidence type="ECO:0000256" key="1">
    <source>
        <dbReference type="ARBA" id="ARBA00004613"/>
    </source>
</evidence>
<dbReference type="InterPro" id="IPR018933">
    <property type="entry name" value="Netrin_module_non-TIMP"/>
</dbReference>
<protein>
    <recommendedName>
        <fullName evidence="16">Netrin-1</fullName>
    </recommendedName>
</protein>
<feature type="disulfide bond" evidence="8">
    <location>
        <begin position="293"/>
        <end position="310"/>
    </location>
</feature>